<dbReference type="InterPro" id="IPR018060">
    <property type="entry name" value="HTH_AraC"/>
</dbReference>
<dbReference type="SUPFAM" id="SSF46689">
    <property type="entry name" value="Homeodomain-like"/>
    <property type="match status" value="1"/>
</dbReference>
<dbReference type="InterPro" id="IPR032687">
    <property type="entry name" value="AraC-type_N"/>
</dbReference>
<dbReference type="PANTHER" id="PTHR47894:SF4">
    <property type="entry name" value="HTH-TYPE TRANSCRIPTIONAL REGULATOR GADX"/>
    <property type="match status" value="1"/>
</dbReference>
<dbReference type="AlphaFoldDB" id="A0A1H3AWX6"/>
<evidence type="ECO:0000259" key="4">
    <source>
        <dbReference type="PROSITE" id="PS01124"/>
    </source>
</evidence>
<dbReference type="GO" id="GO:0000976">
    <property type="term" value="F:transcription cis-regulatory region binding"/>
    <property type="evidence" value="ECO:0007669"/>
    <property type="project" value="TreeGrafter"/>
</dbReference>
<dbReference type="PROSITE" id="PS01124">
    <property type="entry name" value="HTH_ARAC_FAMILY_2"/>
    <property type="match status" value="1"/>
</dbReference>
<sequence>MKHFVRAGSLLGYPEQVRRYGHNPTELLQRVGFRPSVLHDPDLYIPYEHLAELLEITAATCQAPDFGLQLGVRQGLEAVGALGSALCLQRTVADAMTLMLKSVDFHARGVRIDTHLDPEWIELSMHFAFAREIACDQLTQLSMVLLTRGIEQLHGRPDRPALVCLVSPEPENVAAFEQGFGCKVMFGQNENRVRYPTAGLVVPVNVDPALGQRLGNQWRKNWQQSREVTLIQQVERAITALLPTGECNLDMVARLVSMHPRSLQHQLKEESSSFGEILKASRLRLACQHLEQSDISLTTLALNLGFSELAVFSRAFKQWTGSSPRAWRKAAS</sequence>
<dbReference type="Pfam" id="PF12625">
    <property type="entry name" value="Arabinose_bd"/>
    <property type="match status" value="1"/>
</dbReference>
<evidence type="ECO:0000256" key="3">
    <source>
        <dbReference type="ARBA" id="ARBA00023163"/>
    </source>
</evidence>
<evidence type="ECO:0000313" key="6">
    <source>
        <dbReference type="Proteomes" id="UP000199675"/>
    </source>
</evidence>
<dbReference type="InterPro" id="IPR018062">
    <property type="entry name" value="HTH_AraC-typ_CS"/>
</dbReference>
<feature type="domain" description="HTH araC/xylS-type" evidence="4">
    <location>
        <begin position="232"/>
        <end position="330"/>
    </location>
</feature>
<reference evidence="5 6" key="1">
    <citation type="submission" date="2016-10" db="EMBL/GenBank/DDBJ databases">
        <authorList>
            <person name="de Groot N.N."/>
        </authorList>
    </citation>
    <scope>NUCLEOTIDE SEQUENCE [LARGE SCALE GENOMIC DNA]</scope>
    <source>
        <strain evidence="5 6">CGMCC 1.7059</strain>
    </source>
</reference>
<keyword evidence="2 5" id="KW-0238">DNA-binding</keyword>
<dbReference type="Proteomes" id="UP000199675">
    <property type="component" value="Unassembled WGS sequence"/>
</dbReference>
<dbReference type="Pfam" id="PF12833">
    <property type="entry name" value="HTH_18"/>
    <property type="match status" value="1"/>
</dbReference>
<organism evidence="5 6">
    <name type="scientific">Marinobacter mobilis</name>
    <dbReference type="NCBI Taxonomy" id="488533"/>
    <lineage>
        <taxon>Bacteria</taxon>
        <taxon>Pseudomonadati</taxon>
        <taxon>Pseudomonadota</taxon>
        <taxon>Gammaproteobacteria</taxon>
        <taxon>Pseudomonadales</taxon>
        <taxon>Marinobacteraceae</taxon>
        <taxon>Marinobacter</taxon>
    </lineage>
</organism>
<dbReference type="SMART" id="SM00342">
    <property type="entry name" value="HTH_ARAC"/>
    <property type="match status" value="1"/>
</dbReference>
<name>A0A1H3AWX6_9GAMM</name>
<dbReference type="OrthoDB" id="6816069at2"/>
<dbReference type="GO" id="GO:0005829">
    <property type="term" value="C:cytosol"/>
    <property type="evidence" value="ECO:0007669"/>
    <property type="project" value="TreeGrafter"/>
</dbReference>
<evidence type="ECO:0000256" key="1">
    <source>
        <dbReference type="ARBA" id="ARBA00023015"/>
    </source>
</evidence>
<proteinExistence type="predicted"/>
<accession>A0A1H3AWX6</accession>
<dbReference type="EMBL" id="FNNE01000008">
    <property type="protein sequence ID" value="SDX33634.1"/>
    <property type="molecule type" value="Genomic_DNA"/>
</dbReference>
<dbReference type="PROSITE" id="PS00041">
    <property type="entry name" value="HTH_ARAC_FAMILY_1"/>
    <property type="match status" value="1"/>
</dbReference>
<dbReference type="GO" id="GO:0009893">
    <property type="term" value="P:positive regulation of metabolic process"/>
    <property type="evidence" value="ECO:0007669"/>
    <property type="project" value="UniProtKB-ARBA"/>
</dbReference>
<evidence type="ECO:0000313" key="5">
    <source>
        <dbReference type="EMBL" id="SDX33634.1"/>
    </source>
</evidence>
<keyword evidence="6" id="KW-1185">Reference proteome</keyword>
<dbReference type="STRING" id="488533.SAMN04487960_108115"/>
<dbReference type="RefSeq" id="WP_091815291.1">
    <property type="nucleotide sequence ID" value="NZ_FNNE01000008.1"/>
</dbReference>
<dbReference type="InterPro" id="IPR009057">
    <property type="entry name" value="Homeodomain-like_sf"/>
</dbReference>
<gene>
    <name evidence="5" type="ORF">SAMN04487960_108115</name>
</gene>
<keyword evidence="1" id="KW-0805">Transcription regulation</keyword>
<dbReference type="Gene3D" id="1.10.10.60">
    <property type="entry name" value="Homeodomain-like"/>
    <property type="match status" value="1"/>
</dbReference>
<evidence type="ECO:0000256" key="2">
    <source>
        <dbReference type="ARBA" id="ARBA00023125"/>
    </source>
</evidence>
<dbReference type="PANTHER" id="PTHR47894">
    <property type="entry name" value="HTH-TYPE TRANSCRIPTIONAL REGULATOR GADX"/>
    <property type="match status" value="1"/>
</dbReference>
<protein>
    <submittedName>
        <fullName evidence="5">AraC-type DNA-binding protein</fullName>
    </submittedName>
</protein>
<dbReference type="GO" id="GO:0003700">
    <property type="term" value="F:DNA-binding transcription factor activity"/>
    <property type="evidence" value="ECO:0007669"/>
    <property type="project" value="InterPro"/>
</dbReference>
<keyword evidence="3" id="KW-0804">Transcription</keyword>